<accession>A0A402CUC5</accession>
<dbReference type="AlphaFoldDB" id="A0A402CUC5"/>
<dbReference type="RefSeq" id="WP_119320984.1">
    <property type="nucleotide sequence ID" value="NZ_AP025739.1"/>
</dbReference>
<gene>
    <name evidence="1" type="ORF">CCAX7_009800</name>
</gene>
<reference evidence="1 2" key="1">
    <citation type="journal article" date="2019" name="Int. J. Syst. Evol. Microbiol.">
        <title>Capsulimonas corticalis gen. nov., sp. nov., an aerobic capsulated bacterium, of a novel bacterial order, Capsulimonadales ord. nov., of the class Armatimonadia of the phylum Armatimonadetes.</title>
        <authorList>
            <person name="Li J."/>
            <person name="Kudo C."/>
            <person name="Tonouchi A."/>
        </authorList>
    </citation>
    <scope>NUCLEOTIDE SEQUENCE [LARGE SCALE GENOMIC DNA]</scope>
    <source>
        <strain evidence="1 2">AX-7</strain>
    </source>
</reference>
<sequence>MFQIHVDGYDLLCLPNGPPPLYEKYAKRARLAEEIGLDDPHGPIAFLAVRRGAGWPFLTLALRYHATGLSVLPGALLIPETSTLFVGAGHRIFAYDLSAPARLWEEELPSPLWAWARSGDAVLMRAERGLSAWDLRGGKQWSRTLETPWDYWVEDGVVHLDEMGEESAFPL</sequence>
<proteinExistence type="predicted"/>
<organism evidence="1 2">
    <name type="scientific">Capsulimonas corticalis</name>
    <dbReference type="NCBI Taxonomy" id="2219043"/>
    <lineage>
        <taxon>Bacteria</taxon>
        <taxon>Bacillati</taxon>
        <taxon>Armatimonadota</taxon>
        <taxon>Armatimonadia</taxon>
        <taxon>Capsulimonadales</taxon>
        <taxon>Capsulimonadaceae</taxon>
        <taxon>Capsulimonas</taxon>
    </lineage>
</organism>
<dbReference type="Proteomes" id="UP000287394">
    <property type="component" value="Chromosome"/>
</dbReference>
<dbReference type="EMBL" id="AP025739">
    <property type="protein sequence ID" value="BDI28929.1"/>
    <property type="molecule type" value="Genomic_DNA"/>
</dbReference>
<keyword evidence="2" id="KW-1185">Reference proteome</keyword>
<name>A0A402CUC5_9BACT</name>
<dbReference type="OrthoDB" id="71716at2"/>
<evidence type="ECO:0000313" key="2">
    <source>
        <dbReference type="Proteomes" id="UP000287394"/>
    </source>
</evidence>
<dbReference type="KEGG" id="ccot:CCAX7_009800"/>
<protein>
    <submittedName>
        <fullName evidence="1">Uncharacterized protein</fullName>
    </submittedName>
</protein>
<evidence type="ECO:0000313" key="1">
    <source>
        <dbReference type="EMBL" id="BDI28929.1"/>
    </source>
</evidence>